<keyword evidence="2" id="KW-1277">Toxin-antitoxin system</keyword>
<name>M9LQU1_PAEPP</name>
<dbReference type="GO" id="GO:0016787">
    <property type="term" value="F:hydrolase activity"/>
    <property type="evidence" value="ECO:0007669"/>
    <property type="project" value="UniProtKB-KW"/>
</dbReference>
<evidence type="ECO:0000256" key="1">
    <source>
        <dbReference type="ARBA" id="ARBA00006620"/>
    </source>
</evidence>
<evidence type="ECO:0000256" key="7">
    <source>
        <dbReference type="ARBA" id="ARBA00023016"/>
    </source>
</evidence>
<protein>
    <submittedName>
        <fullName evidence="8">Predicted lipoprotein</fullName>
    </submittedName>
</protein>
<keyword evidence="7" id="KW-0346">Stress response</keyword>
<dbReference type="EMBL" id="BALG01000216">
    <property type="protein sequence ID" value="GAC43431.1"/>
    <property type="molecule type" value="Genomic_DNA"/>
</dbReference>
<keyword evidence="4" id="KW-0255">Endonuclease</keyword>
<evidence type="ECO:0000256" key="6">
    <source>
        <dbReference type="ARBA" id="ARBA00022884"/>
    </source>
</evidence>
<dbReference type="Pfam" id="PF07927">
    <property type="entry name" value="HicA_toxin"/>
    <property type="match status" value="1"/>
</dbReference>
<keyword evidence="8" id="KW-0449">Lipoprotein</keyword>
<keyword evidence="5" id="KW-0378">Hydrolase</keyword>
<dbReference type="Gene3D" id="3.30.920.30">
    <property type="entry name" value="Hypothetical protein"/>
    <property type="match status" value="1"/>
</dbReference>
<evidence type="ECO:0000256" key="2">
    <source>
        <dbReference type="ARBA" id="ARBA00022649"/>
    </source>
</evidence>
<keyword evidence="6" id="KW-0694">RNA-binding</keyword>
<dbReference type="InterPro" id="IPR038570">
    <property type="entry name" value="HicA_sf"/>
</dbReference>
<sequence length="74" mass="8561">MARKEKLVEKMKNRPSGIQYSEIAKVLRHHGYDLVRTNGSHKQFRNKAGDVITIKKEQPLKAVYVKDVLDRIGE</sequence>
<dbReference type="GO" id="GO:0004519">
    <property type="term" value="F:endonuclease activity"/>
    <property type="evidence" value="ECO:0007669"/>
    <property type="project" value="UniProtKB-KW"/>
</dbReference>
<proteinExistence type="inferred from homology"/>
<comment type="caution">
    <text evidence="8">The sequence shown here is derived from an EMBL/GenBank/DDBJ whole genome shotgun (WGS) entry which is preliminary data.</text>
</comment>
<accession>M9LQU1</accession>
<keyword evidence="3" id="KW-0540">Nuclease</keyword>
<keyword evidence="9" id="KW-1185">Reference proteome</keyword>
<evidence type="ECO:0000256" key="4">
    <source>
        <dbReference type="ARBA" id="ARBA00022759"/>
    </source>
</evidence>
<dbReference type="SUPFAM" id="SSF54786">
    <property type="entry name" value="YcfA/nrd intein domain"/>
    <property type="match status" value="1"/>
</dbReference>
<reference evidence="8 9" key="1">
    <citation type="submission" date="2012-10" db="EMBL/GenBank/DDBJ databases">
        <title>Draft Genome Sequence of Paenibacillus popilliae ATCC 14706T.</title>
        <authorList>
            <person name="Iiyama K."/>
            <person name="Mori K."/>
            <person name="Mon H."/>
            <person name="Chieda Y."/>
            <person name="Lee J.M."/>
            <person name="Kusakabe T."/>
            <person name="Tashiro K."/>
            <person name="Asano S."/>
            <person name="Yasunaga-Aoki C."/>
            <person name="Shimizu S."/>
        </authorList>
    </citation>
    <scope>NUCLEOTIDE SEQUENCE [LARGE SCALE GENOMIC DNA]</scope>
    <source>
        <strain evidence="8 9">ATCC 14706</strain>
    </source>
</reference>
<dbReference type="RefSeq" id="WP_006287083.1">
    <property type="nucleotide sequence ID" value="NZ_BALG01000216.1"/>
</dbReference>
<comment type="similarity">
    <text evidence="1">Belongs to the HicA mRNA interferase family.</text>
</comment>
<dbReference type="GO" id="GO:0003729">
    <property type="term" value="F:mRNA binding"/>
    <property type="evidence" value="ECO:0007669"/>
    <property type="project" value="InterPro"/>
</dbReference>
<evidence type="ECO:0000313" key="9">
    <source>
        <dbReference type="Proteomes" id="UP000029453"/>
    </source>
</evidence>
<dbReference type="AlphaFoldDB" id="M9LQU1"/>
<gene>
    <name evidence="8" type="ORF">PPOP_2798</name>
</gene>
<dbReference type="InterPro" id="IPR012933">
    <property type="entry name" value="HicA_mRNA_interferase"/>
</dbReference>
<evidence type="ECO:0000256" key="3">
    <source>
        <dbReference type="ARBA" id="ARBA00022722"/>
    </source>
</evidence>
<dbReference type="Proteomes" id="UP000029453">
    <property type="component" value="Unassembled WGS sequence"/>
</dbReference>
<evidence type="ECO:0000256" key="5">
    <source>
        <dbReference type="ARBA" id="ARBA00022801"/>
    </source>
</evidence>
<evidence type="ECO:0000313" key="8">
    <source>
        <dbReference type="EMBL" id="GAC43431.1"/>
    </source>
</evidence>
<organism evidence="8 9">
    <name type="scientific">Paenibacillus popilliae ATCC 14706</name>
    <dbReference type="NCBI Taxonomy" id="1212764"/>
    <lineage>
        <taxon>Bacteria</taxon>
        <taxon>Bacillati</taxon>
        <taxon>Bacillota</taxon>
        <taxon>Bacilli</taxon>
        <taxon>Bacillales</taxon>
        <taxon>Paenibacillaceae</taxon>
        <taxon>Paenibacillus</taxon>
    </lineage>
</organism>
<dbReference type="OrthoDB" id="361893at2"/>